<protein>
    <submittedName>
        <fullName evidence="1">Uncharacterized protein</fullName>
    </submittedName>
</protein>
<accession>A0ACB8Y1H4</accession>
<reference evidence="1 2" key="2">
    <citation type="journal article" date="2022" name="Mol. Ecol. Resour.">
        <title>The genomes of chicory, endive, great burdock and yacon provide insights into Asteraceae paleo-polyploidization history and plant inulin production.</title>
        <authorList>
            <person name="Fan W."/>
            <person name="Wang S."/>
            <person name="Wang H."/>
            <person name="Wang A."/>
            <person name="Jiang F."/>
            <person name="Liu H."/>
            <person name="Zhao H."/>
            <person name="Xu D."/>
            <person name="Zhang Y."/>
        </authorList>
    </citation>
    <scope>NUCLEOTIDE SEQUENCE [LARGE SCALE GENOMIC DNA]</scope>
    <source>
        <strain evidence="2">cv. Niubang</strain>
    </source>
</reference>
<dbReference type="Proteomes" id="UP001055879">
    <property type="component" value="Linkage Group LG14"/>
</dbReference>
<reference evidence="2" key="1">
    <citation type="journal article" date="2022" name="Mol. Ecol. Resour.">
        <title>The genomes of chicory, endive, great burdock and yacon provide insights into Asteraceae palaeo-polyploidization history and plant inulin production.</title>
        <authorList>
            <person name="Fan W."/>
            <person name="Wang S."/>
            <person name="Wang H."/>
            <person name="Wang A."/>
            <person name="Jiang F."/>
            <person name="Liu H."/>
            <person name="Zhao H."/>
            <person name="Xu D."/>
            <person name="Zhang Y."/>
        </authorList>
    </citation>
    <scope>NUCLEOTIDE SEQUENCE [LARGE SCALE GENOMIC DNA]</scope>
    <source>
        <strain evidence="2">cv. Niubang</strain>
    </source>
</reference>
<evidence type="ECO:0000313" key="2">
    <source>
        <dbReference type="Proteomes" id="UP001055879"/>
    </source>
</evidence>
<evidence type="ECO:0000313" key="1">
    <source>
        <dbReference type="EMBL" id="KAI3677605.1"/>
    </source>
</evidence>
<comment type="caution">
    <text evidence="1">The sequence shown here is derived from an EMBL/GenBank/DDBJ whole genome shotgun (WGS) entry which is preliminary data.</text>
</comment>
<organism evidence="1 2">
    <name type="scientific">Arctium lappa</name>
    <name type="common">Greater burdock</name>
    <name type="synonym">Lappa major</name>
    <dbReference type="NCBI Taxonomy" id="4217"/>
    <lineage>
        <taxon>Eukaryota</taxon>
        <taxon>Viridiplantae</taxon>
        <taxon>Streptophyta</taxon>
        <taxon>Embryophyta</taxon>
        <taxon>Tracheophyta</taxon>
        <taxon>Spermatophyta</taxon>
        <taxon>Magnoliopsida</taxon>
        <taxon>eudicotyledons</taxon>
        <taxon>Gunneridae</taxon>
        <taxon>Pentapetalae</taxon>
        <taxon>asterids</taxon>
        <taxon>campanulids</taxon>
        <taxon>Asterales</taxon>
        <taxon>Asteraceae</taxon>
        <taxon>Carduoideae</taxon>
        <taxon>Cardueae</taxon>
        <taxon>Arctiinae</taxon>
        <taxon>Arctium</taxon>
    </lineage>
</organism>
<keyword evidence="2" id="KW-1185">Reference proteome</keyword>
<dbReference type="EMBL" id="CM042060">
    <property type="protein sequence ID" value="KAI3677605.1"/>
    <property type="molecule type" value="Genomic_DNA"/>
</dbReference>
<name>A0ACB8Y1H4_ARCLA</name>
<sequence length="109" mass="11926">MGVDESPENSMGIRMRRGEQLGVEETSKMIVNRKGEFSIKDTGDSKKRSSESCRDDVHVLDKSQGKSAKELQNKSGPCPLIGATVIGRPENDFQVKDSNLMGLASRGWA</sequence>
<gene>
    <name evidence="1" type="ORF">L6452_36871</name>
</gene>
<proteinExistence type="predicted"/>